<evidence type="ECO:0000256" key="1">
    <source>
        <dbReference type="SAM" id="SignalP"/>
    </source>
</evidence>
<feature type="chain" id="PRO_5039440673" description="Lipoprotein" evidence="1">
    <location>
        <begin position="25"/>
        <end position="282"/>
    </location>
</feature>
<reference evidence="2 3" key="1">
    <citation type="submission" date="2016-10" db="EMBL/GenBank/DDBJ databases">
        <authorList>
            <person name="de Groot N.N."/>
        </authorList>
    </citation>
    <scope>NUCLEOTIDE SEQUENCE [LARGE SCALE GENOMIC DNA]</scope>
    <source>
        <strain evidence="2 3">DSM 45610</strain>
    </source>
</reference>
<dbReference type="PROSITE" id="PS51257">
    <property type="entry name" value="PROKAR_LIPOPROTEIN"/>
    <property type="match status" value="1"/>
</dbReference>
<feature type="signal peptide" evidence="1">
    <location>
        <begin position="1"/>
        <end position="24"/>
    </location>
</feature>
<keyword evidence="1" id="KW-0732">Signal</keyword>
<evidence type="ECO:0000313" key="3">
    <source>
        <dbReference type="Proteomes" id="UP000198534"/>
    </source>
</evidence>
<evidence type="ECO:0008006" key="4">
    <source>
        <dbReference type="Google" id="ProtNLM"/>
    </source>
</evidence>
<dbReference type="Pfam" id="PF20316">
    <property type="entry name" value="DUF6612"/>
    <property type="match status" value="1"/>
</dbReference>
<dbReference type="EMBL" id="FNNQ01000006">
    <property type="protein sequence ID" value="SDW78218.1"/>
    <property type="molecule type" value="Genomic_DNA"/>
</dbReference>
<dbReference type="OrthoDB" id="2989430at2"/>
<sequence length="282" mass="33115">MKKWLSMWMLCALFCLLMSSCSFVTEGQKGSPKKQKGLTAYELIDRSLSSMKKMKGYRWESANNQQYRFPQNDKKNTRVSWKQNAFVTRKPLNIHAEGSRTVATDFVSQTTPESWYVMDDREYIFIKNRWHVKKRSNKKSEQKVYADPMWVLRKMKDSARMKQVEPSGKDITLIATLTGKQVGSFIDQRSLEGIDLPAHLSDKIQGKQMKVRVRINKENYRLIQIEQAVEFTMYFKNEQVKARQEWTHQLRGQVKKISIPRKIYEKALPYSGVQGKKIPPFQ</sequence>
<dbReference type="AlphaFoldDB" id="A0A1H2WCH1"/>
<dbReference type="InterPro" id="IPR046720">
    <property type="entry name" value="DUF6612"/>
</dbReference>
<keyword evidence="3" id="KW-1185">Reference proteome</keyword>
<name>A0A1H2WCH1_9BACL</name>
<organism evidence="2 3">
    <name type="scientific">Marininema mesophilum</name>
    <dbReference type="NCBI Taxonomy" id="1048340"/>
    <lineage>
        <taxon>Bacteria</taxon>
        <taxon>Bacillati</taxon>
        <taxon>Bacillota</taxon>
        <taxon>Bacilli</taxon>
        <taxon>Bacillales</taxon>
        <taxon>Thermoactinomycetaceae</taxon>
        <taxon>Marininema</taxon>
    </lineage>
</organism>
<proteinExistence type="predicted"/>
<dbReference type="RefSeq" id="WP_091738585.1">
    <property type="nucleotide sequence ID" value="NZ_FNNQ01000006.1"/>
</dbReference>
<protein>
    <recommendedName>
        <fullName evidence="4">Lipoprotein</fullName>
    </recommendedName>
</protein>
<evidence type="ECO:0000313" key="2">
    <source>
        <dbReference type="EMBL" id="SDW78218.1"/>
    </source>
</evidence>
<gene>
    <name evidence="2" type="ORF">SAMN05444487_10684</name>
</gene>
<accession>A0A1H2WCH1</accession>
<dbReference type="Proteomes" id="UP000198534">
    <property type="component" value="Unassembled WGS sequence"/>
</dbReference>
<dbReference type="STRING" id="1048340.SAMN05444487_10684"/>